<dbReference type="GO" id="GO:0046599">
    <property type="term" value="P:regulation of centriole replication"/>
    <property type="evidence" value="ECO:0007669"/>
    <property type="project" value="TreeGrafter"/>
</dbReference>
<dbReference type="PANTHER" id="PTHR21553:SF26">
    <property type="entry name" value="ALMS MOTIF DOMAIN-CONTAINING PROTEIN"/>
    <property type="match status" value="1"/>
</dbReference>
<feature type="compositionally biased region" description="Low complexity" evidence="2">
    <location>
        <begin position="1219"/>
        <end position="1235"/>
    </location>
</feature>
<dbReference type="GO" id="GO:0005814">
    <property type="term" value="C:centriole"/>
    <property type="evidence" value="ECO:0007669"/>
    <property type="project" value="TreeGrafter"/>
</dbReference>
<keyword evidence="3" id="KW-1185">Reference proteome</keyword>
<keyword evidence="1" id="KW-0175">Coiled coil</keyword>
<feature type="region of interest" description="Disordered" evidence="2">
    <location>
        <begin position="612"/>
        <end position="634"/>
    </location>
</feature>
<accession>A0A9F7TMF2</accession>
<dbReference type="OrthoDB" id="6359887at2759"/>
<gene>
    <name evidence="4" type="primary">cep295</name>
</gene>
<feature type="compositionally biased region" description="Polar residues" evidence="2">
    <location>
        <begin position="950"/>
        <end position="959"/>
    </location>
</feature>
<feature type="coiled-coil region" evidence="1">
    <location>
        <begin position="212"/>
        <end position="274"/>
    </location>
</feature>
<reference evidence="4" key="2">
    <citation type="submission" date="2025-08" db="UniProtKB">
        <authorList>
            <consortium name="RefSeq"/>
        </authorList>
    </citation>
    <scope>IDENTIFICATION</scope>
    <source>
        <tissue evidence="4">Blood</tissue>
    </source>
</reference>
<protein>
    <submittedName>
        <fullName evidence="4">Uncharacterized protein cep295 isoform X1</fullName>
    </submittedName>
</protein>
<dbReference type="GO" id="GO:0005829">
    <property type="term" value="C:cytosol"/>
    <property type="evidence" value="ECO:0007669"/>
    <property type="project" value="TreeGrafter"/>
</dbReference>
<proteinExistence type="predicted"/>
<dbReference type="CTD" id="85459"/>
<name>A0A9F7TMF2_ICTPU</name>
<feature type="compositionally biased region" description="Polar residues" evidence="2">
    <location>
        <begin position="855"/>
        <end position="870"/>
    </location>
</feature>
<feature type="region of interest" description="Disordered" evidence="2">
    <location>
        <begin position="849"/>
        <end position="870"/>
    </location>
</feature>
<dbReference type="RefSeq" id="XP_053538697.1">
    <property type="nucleotide sequence ID" value="XM_053682722.1"/>
</dbReference>
<feature type="region of interest" description="Disordered" evidence="2">
    <location>
        <begin position="403"/>
        <end position="450"/>
    </location>
</feature>
<evidence type="ECO:0000256" key="2">
    <source>
        <dbReference type="SAM" id="MobiDB-lite"/>
    </source>
</evidence>
<evidence type="ECO:0000256" key="1">
    <source>
        <dbReference type="SAM" id="Coils"/>
    </source>
</evidence>
<dbReference type="GeneID" id="108269817"/>
<feature type="region of interest" description="Disordered" evidence="2">
    <location>
        <begin position="326"/>
        <end position="390"/>
    </location>
</feature>
<evidence type="ECO:0000313" key="4">
    <source>
        <dbReference type="RefSeq" id="XP_053538697.1"/>
    </source>
</evidence>
<feature type="region of interest" description="Disordered" evidence="2">
    <location>
        <begin position="1177"/>
        <end position="1235"/>
    </location>
</feature>
<dbReference type="PANTHER" id="PTHR21553">
    <property type="entry name" value="ALMS1-RELATED"/>
    <property type="match status" value="1"/>
</dbReference>
<feature type="region of interest" description="Disordered" evidence="2">
    <location>
        <begin position="948"/>
        <end position="992"/>
    </location>
</feature>
<sequence length="1368" mass="152927">MKRKSTKVSRLSPNEEEKLIREEVQRRRKLRLQQVREQERYIALQVRREVQERRERELQSLATTLRDEWQKQRGERIQTLEKLYKENLQDVGQGHRSAKQNEPNREALALKKEQDDTRAAERHQKALQNLITQRQVEAEQRNRHVDARKKALMVEKERAAKIASLPHSAPDPIESVAIQIPLQPKVSKVEHYSVTHHHIPETAVDRETDTVQSDAQEAAALEARRLEELEKDEVRDRQEQLERARLRGDHALRKEKGIQNNARLLCELERLQQAEMQRRRHVVNSMPAQIFQPLYRRDDMRAEQQRDLEIAFQDLCTEDKEIRDDLGLQSVSEPLPPPVPSSKTDSRHECDLDLDVTLEPKETPCEKDDEDASQSQSMRSSVPAEGTGRMALRRLLGRIRTQRDEWSRREPAVGQGRVGVENTISERGSPSNVEWQQASSLEEGTVDTSVAENNSKLSEDSIVSGPVLQPDDQNIEMDRRAREEELKRQQQEQFALLQELEEKRRRLELQLEEAQLCRQRLQDALQVPSGMCSLQEMPTPPPPPQEMVSKPSPEVKASAALSDSMHIQRLQEYQQRLLKQNRLHKKTIDDACLSLEEYKQALKMRYAPVSMAAGQSQPPPRSANEETVCSFPSLPHGTLSTAITHLSNKDAGSPTPRETPAASKKQSHNVVVCPDPTLLVQPPLPGPSPARTTQPDTHAQPISAPISISHSRLVQEDGLASIPQPADSSSLDKRFSDGTSELQEVPLLPPAVFLEYLRSRRSPAPPAHLTPISQQVSTDRGVVLQEEVENRGPCWDSAMEKNQQVRDRIRKHRDALHALLREQHAKSVSLGTQDFSAVMDAHVTDYKKSNEPLPVSTTPSQSHAHTQQTPVFESSASPVSAEHLRFESASGGVRVNPPVSCPPRTLQILLQDFEQHKLSTIEEVDTPVNVTMQDTAAEVCVESSSAECSDYSTSGSLSLTPAAVGSESSQGPSLGSVVMRSEDSTRGPSKLSWREMLQLESAASRAGTDSTGQQQVEELEQVLPNDGASGVPDFLSSTTLSTGSYFSSEHDPNFNIADSSLYSNEFPVRPGASLACCGGSLFETKDSSRCSNSLQHIINKYTKELDKSLRSVYTGGSVSEVTAPENWNAILSFCAEQNTDPGTLAAPQLPTLPLQCSLQDSNSLNTTMQDTFQSLSPEITNNDTTECSTTLRLPLNPPVEDSNTNTDTTASDRLDCGFSQHGSSTDDQSSSASAGVPQWEWTLGNNSELRNLEASVSHEVEVSRLQNLGEVTISTLPQESFDETEMSQSTDRSCSQLGEVEHRRELHSCQDASAKNREKAKEFRTVRSDCTVFMNFSPHYGDILYWIYNTVLTVESRVQQLIHSGLYI</sequence>
<feature type="region of interest" description="Disordered" evidence="2">
    <location>
        <begin position="720"/>
        <end position="742"/>
    </location>
</feature>
<dbReference type="GO" id="GO:0005813">
    <property type="term" value="C:centrosome"/>
    <property type="evidence" value="ECO:0007669"/>
    <property type="project" value="TreeGrafter"/>
</dbReference>
<organism evidence="3 4">
    <name type="scientific">Ictalurus punctatus</name>
    <name type="common">Channel catfish</name>
    <name type="synonym">Silurus punctatus</name>
    <dbReference type="NCBI Taxonomy" id="7998"/>
    <lineage>
        <taxon>Eukaryota</taxon>
        <taxon>Metazoa</taxon>
        <taxon>Chordata</taxon>
        <taxon>Craniata</taxon>
        <taxon>Vertebrata</taxon>
        <taxon>Euteleostomi</taxon>
        <taxon>Actinopterygii</taxon>
        <taxon>Neopterygii</taxon>
        <taxon>Teleostei</taxon>
        <taxon>Ostariophysi</taxon>
        <taxon>Siluriformes</taxon>
        <taxon>Ictaluridae</taxon>
        <taxon>Ictalurus</taxon>
    </lineage>
</organism>
<dbReference type="Proteomes" id="UP000221080">
    <property type="component" value="Chromosome 9"/>
</dbReference>
<feature type="coiled-coil region" evidence="1">
    <location>
        <begin position="480"/>
        <end position="524"/>
    </location>
</feature>
<evidence type="ECO:0000313" key="3">
    <source>
        <dbReference type="Proteomes" id="UP000221080"/>
    </source>
</evidence>
<feature type="compositionally biased region" description="Polar residues" evidence="2">
    <location>
        <begin position="422"/>
        <end position="450"/>
    </location>
</feature>
<feature type="region of interest" description="Disordered" evidence="2">
    <location>
        <begin position="646"/>
        <end position="702"/>
    </location>
</feature>
<reference evidence="3" key="1">
    <citation type="journal article" date="2016" name="Nat. Commun.">
        <title>The channel catfish genome sequence provides insights into the evolution of scale formation in teleosts.</title>
        <authorList>
            <person name="Liu Z."/>
            <person name="Liu S."/>
            <person name="Yao J."/>
            <person name="Bao L."/>
            <person name="Zhang J."/>
            <person name="Li Y."/>
            <person name="Jiang C."/>
            <person name="Sun L."/>
            <person name="Wang R."/>
            <person name="Zhang Y."/>
            <person name="Zhou T."/>
            <person name="Zeng Q."/>
            <person name="Fu Q."/>
            <person name="Gao S."/>
            <person name="Li N."/>
            <person name="Koren S."/>
            <person name="Jiang Y."/>
            <person name="Zimin A."/>
            <person name="Xu P."/>
            <person name="Phillippy A.M."/>
            <person name="Geng X."/>
            <person name="Song L."/>
            <person name="Sun F."/>
            <person name="Li C."/>
            <person name="Wang X."/>
            <person name="Chen A."/>
            <person name="Jin Y."/>
            <person name="Yuan Z."/>
            <person name="Yang Y."/>
            <person name="Tan S."/>
            <person name="Peatman E."/>
            <person name="Lu J."/>
            <person name="Qin Z."/>
            <person name="Dunham R."/>
            <person name="Li Z."/>
            <person name="Sonstegard T."/>
            <person name="Feng J."/>
            <person name="Danzmann R.G."/>
            <person name="Schroeder S."/>
            <person name="Scheffler B."/>
            <person name="Duke M.V."/>
            <person name="Ballard L."/>
            <person name="Kucuktas H."/>
            <person name="Kaltenboeck L."/>
            <person name="Liu H."/>
            <person name="Armbruster J."/>
            <person name="Xie Y."/>
            <person name="Kirby M.L."/>
            <person name="Tian Y."/>
            <person name="Flanagan M.E."/>
            <person name="Mu W."/>
            <person name="Waldbieser G.C."/>
        </authorList>
    </citation>
    <scope>NUCLEOTIDE SEQUENCE [LARGE SCALE GENOMIC DNA]</scope>
    <source>
        <strain evidence="3">SDA103</strain>
    </source>
</reference>
<feature type="compositionally biased region" description="Polar residues" evidence="2">
    <location>
        <begin position="1177"/>
        <end position="1191"/>
    </location>
</feature>